<dbReference type="AlphaFoldDB" id="A0AA41W269"/>
<evidence type="ECO:0000313" key="10">
    <source>
        <dbReference type="EMBL" id="MCL7051716.1"/>
    </source>
</evidence>
<dbReference type="InterPro" id="IPR030395">
    <property type="entry name" value="GP_PDE_dom"/>
</dbReference>
<dbReference type="GO" id="GO:0006629">
    <property type="term" value="P:lipid metabolic process"/>
    <property type="evidence" value="ECO:0007669"/>
    <property type="project" value="InterPro"/>
</dbReference>
<dbReference type="PROSITE" id="PS51704">
    <property type="entry name" value="GP_PDE"/>
    <property type="match status" value="2"/>
</dbReference>
<accession>A0AA41W269</accession>
<keyword evidence="2 8" id="KW-0732">Signal</keyword>
<dbReference type="Pfam" id="PF03009">
    <property type="entry name" value="GDPD"/>
    <property type="match status" value="2"/>
</dbReference>
<gene>
    <name evidence="10" type="ORF">MKW94_023766</name>
</gene>
<dbReference type="InterPro" id="IPR017946">
    <property type="entry name" value="PLC-like_Pdiesterase_TIM-brl"/>
</dbReference>
<comment type="catalytic activity">
    <reaction evidence="6">
        <text>a sn-glycero-3-phosphodiester + H2O = an alcohol + sn-glycerol 3-phosphate + H(+)</text>
        <dbReference type="Rhea" id="RHEA:12969"/>
        <dbReference type="ChEBI" id="CHEBI:15377"/>
        <dbReference type="ChEBI" id="CHEBI:15378"/>
        <dbReference type="ChEBI" id="CHEBI:30879"/>
        <dbReference type="ChEBI" id="CHEBI:57597"/>
        <dbReference type="ChEBI" id="CHEBI:83408"/>
        <dbReference type="EC" id="3.1.4.46"/>
    </reaction>
</comment>
<evidence type="ECO:0000256" key="2">
    <source>
        <dbReference type="ARBA" id="ARBA00022729"/>
    </source>
</evidence>
<dbReference type="CDD" id="cd08603">
    <property type="entry name" value="GDPD_SHV3_repeat_1"/>
    <property type="match status" value="1"/>
</dbReference>
<reference evidence="10" key="1">
    <citation type="submission" date="2022-03" db="EMBL/GenBank/DDBJ databases">
        <title>A functionally conserved STORR gene fusion in Papaver species that diverged 16.8 million years ago.</title>
        <authorList>
            <person name="Catania T."/>
        </authorList>
    </citation>
    <scope>NUCLEOTIDE SEQUENCE</scope>
    <source>
        <strain evidence="10">S-191538</strain>
    </source>
</reference>
<dbReference type="PANTHER" id="PTHR43620">
    <property type="entry name" value="GLYCEROPHOSPHORYL DIESTER PHOSPHODIESTERASE"/>
    <property type="match status" value="1"/>
</dbReference>
<organism evidence="10 11">
    <name type="scientific">Papaver nudicaule</name>
    <name type="common">Iceland poppy</name>
    <dbReference type="NCBI Taxonomy" id="74823"/>
    <lineage>
        <taxon>Eukaryota</taxon>
        <taxon>Viridiplantae</taxon>
        <taxon>Streptophyta</taxon>
        <taxon>Embryophyta</taxon>
        <taxon>Tracheophyta</taxon>
        <taxon>Spermatophyta</taxon>
        <taxon>Magnoliopsida</taxon>
        <taxon>Ranunculales</taxon>
        <taxon>Papaveraceae</taxon>
        <taxon>Papaveroideae</taxon>
        <taxon>Papaver</taxon>
    </lineage>
</organism>
<dbReference type="FunFam" id="3.20.20.190:FF:000013">
    <property type="entry name" value="Glycerophosphodiester phosphodiesterase GDPDL3"/>
    <property type="match status" value="1"/>
</dbReference>
<name>A0AA41W269_PAPNU</name>
<dbReference type="Proteomes" id="UP001177140">
    <property type="component" value="Unassembled WGS sequence"/>
</dbReference>
<dbReference type="PANTHER" id="PTHR43620:SF44">
    <property type="entry name" value="GLYCEROPHOSPHODIESTER PHOSPHODIESTERASE GDPDL6-RELATED"/>
    <property type="match status" value="1"/>
</dbReference>
<protein>
    <recommendedName>
        <fullName evidence="1">glycerophosphodiester phosphodiesterase</fullName>
        <ecNumber evidence="1">3.1.4.46</ecNumber>
    </recommendedName>
</protein>
<keyword evidence="5" id="KW-0325">Glycoprotein</keyword>
<evidence type="ECO:0000313" key="11">
    <source>
        <dbReference type="Proteomes" id="UP001177140"/>
    </source>
</evidence>
<feature type="chain" id="PRO_5041280912" description="glycerophosphodiester phosphodiesterase" evidence="8">
    <location>
        <begin position="20"/>
        <end position="749"/>
    </location>
</feature>
<dbReference type="GO" id="GO:0006071">
    <property type="term" value="P:glycerol metabolic process"/>
    <property type="evidence" value="ECO:0007669"/>
    <property type="project" value="UniProtKB-KW"/>
</dbReference>
<comment type="caution">
    <text evidence="10">The sequence shown here is derived from an EMBL/GenBank/DDBJ whole genome shotgun (WGS) entry which is preliminary data.</text>
</comment>
<dbReference type="EMBL" id="JAJJMA010341639">
    <property type="protein sequence ID" value="MCL7051716.1"/>
    <property type="molecule type" value="Genomic_DNA"/>
</dbReference>
<feature type="region of interest" description="Disordered" evidence="7">
    <location>
        <begin position="693"/>
        <end position="725"/>
    </location>
</feature>
<keyword evidence="4" id="KW-0378">Hydrolase</keyword>
<evidence type="ECO:0000256" key="7">
    <source>
        <dbReference type="SAM" id="MobiDB-lite"/>
    </source>
</evidence>
<evidence type="ECO:0000256" key="5">
    <source>
        <dbReference type="ARBA" id="ARBA00023180"/>
    </source>
</evidence>
<evidence type="ECO:0000256" key="3">
    <source>
        <dbReference type="ARBA" id="ARBA00022798"/>
    </source>
</evidence>
<dbReference type="Gene3D" id="3.20.20.190">
    <property type="entry name" value="Phosphatidylinositol (PI) phosphodiesterase"/>
    <property type="match status" value="2"/>
</dbReference>
<evidence type="ECO:0000259" key="9">
    <source>
        <dbReference type="PROSITE" id="PS51704"/>
    </source>
</evidence>
<evidence type="ECO:0000256" key="4">
    <source>
        <dbReference type="ARBA" id="ARBA00022801"/>
    </source>
</evidence>
<dbReference type="EC" id="3.1.4.46" evidence="1"/>
<feature type="signal peptide" evidence="8">
    <location>
        <begin position="1"/>
        <end position="19"/>
    </location>
</feature>
<dbReference type="SUPFAM" id="SSF51695">
    <property type="entry name" value="PLC-like phosphodiesterases"/>
    <property type="match status" value="2"/>
</dbReference>
<sequence>MVQFLAIFFLLLQSAVVLAKKPAPPAIPAQKWLTLSGERPVVIARGGFSGLFPDSSESAYAIVSSSSLPDTVQFCDVQITKDGVGFCQTEIRLDNSTSIAGVYPKGQKTYNVNGENVRGWFAVDFTADQLFNNVTLVQGIYTRSDLFDNSLPLELIDDVTRTRPPLPLWLNVQYDMFYKQHNINTKSFIQKTLKAGARLSYISSPEIDFLKSLNGVLSKATKVVFRFMAEDAMEPTTKKTYKSILADLASIKTFASGILVPKTYIWPVNPDQYLEPHTSLVTDAHKLGLEVYAYGFANDMPGSFNYSYDPTAEYLQFIDNSEVAVDGFLTDFPPTASEAIGCLALNNKTNPRIGKTLVISHNGASGVFPSCTDLAYQQAVNDGADIIDCSVQLTKDGLAFCADSADLTGSTTAATTFMSKSTSVPEIQGKNGIFSFDLTWSEIQSLKPLLVSPTGDQGLPRNPANKNAGKLILFSEFLELAKTKAVSGVMINIKNAAILAKKGFDVTEVVTSALANATLDKQSTQQVLIKSDDTSVLAKYKNVPTYKRVLNIVETIGKVTQQSVDEIKKFADAVVVHRPSVVVTTQSGFTTDYTDVVTNLRAANLTVYIATLTNEFTSIPMDFYSDPVLEISTYASDFGVDGLVTDYPATANAFLRSPCADPNAANLQYTILPPEPGAILGMVAVAAKGPAQAPAPTLEPSDVVDPPLPPVTATTTPGPANGKNGQSTNVASVGLCLLSLISIFMVLLL</sequence>
<proteinExistence type="predicted"/>
<keyword evidence="11" id="KW-1185">Reference proteome</keyword>
<dbReference type="FunFam" id="3.20.20.190:FF:000011">
    <property type="entry name" value="Glycerophosphodiester phosphodiesterase GDPDL3"/>
    <property type="match status" value="1"/>
</dbReference>
<evidence type="ECO:0000256" key="8">
    <source>
        <dbReference type="SAM" id="SignalP"/>
    </source>
</evidence>
<feature type="domain" description="GP-PDE" evidence="9">
    <location>
        <begin position="356"/>
        <end position="655"/>
    </location>
</feature>
<keyword evidence="3" id="KW-0319">Glycerol metabolism</keyword>
<evidence type="ECO:0000256" key="1">
    <source>
        <dbReference type="ARBA" id="ARBA00012247"/>
    </source>
</evidence>
<dbReference type="GO" id="GO:0008889">
    <property type="term" value="F:glycerophosphodiester phosphodiesterase activity"/>
    <property type="evidence" value="ECO:0007669"/>
    <property type="project" value="UniProtKB-EC"/>
</dbReference>
<feature type="compositionally biased region" description="Low complexity" evidence="7">
    <location>
        <begin position="693"/>
        <end position="719"/>
    </location>
</feature>
<feature type="domain" description="GP-PDE" evidence="9">
    <location>
        <begin position="40"/>
        <end position="340"/>
    </location>
</feature>
<evidence type="ECO:0000256" key="6">
    <source>
        <dbReference type="ARBA" id="ARBA00047512"/>
    </source>
</evidence>